<gene>
    <name evidence="1" type="ORF">Q604_UNBC12544G0001</name>
</gene>
<comment type="caution">
    <text evidence="1">The sequence shown here is derived from an EMBL/GenBank/DDBJ whole genome shotgun (WGS) entry which is preliminary data.</text>
</comment>
<feature type="non-terminal residue" evidence="1">
    <location>
        <position position="1"/>
    </location>
</feature>
<reference evidence="1" key="1">
    <citation type="submission" date="2013-12" db="EMBL/GenBank/DDBJ databases">
        <title>A Varibaculum cambriense genome reconstructed from a premature infant gut community with otherwise low bacterial novelty that shifts toward anaerobic metabolism during the third week of life.</title>
        <authorList>
            <person name="Brown C.T."/>
            <person name="Sharon I."/>
            <person name="Thomas B.C."/>
            <person name="Castelle C.J."/>
            <person name="Morowitz M.J."/>
            <person name="Banfield J.F."/>
        </authorList>
    </citation>
    <scope>NUCLEOTIDE SEQUENCE</scope>
</reference>
<feature type="non-terminal residue" evidence="1">
    <location>
        <position position="67"/>
    </location>
</feature>
<proteinExistence type="predicted"/>
<protein>
    <submittedName>
        <fullName evidence="1">Uncharacterized protein</fullName>
    </submittedName>
</protein>
<accession>W1XSA4</accession>
<evidence type="ECO:0000313" key="1">
    <source>
        <dbReference type="EMBL" id="ETJ33011.1"/>
    </source>
</evidence>
<sequence length="67" mass="7940">AMIMCDKYSGVLCCALFLKLRILIHGGKYEEFRTLMDEIEDRIYINDLHMFSDTLDLIRAYIYSNLK</sequence>
<dbReference type="AlphaFoldDB" id="W1XSA4"/>
<dbReference type="EMBL" id="AZMM01012544">
    <property type="protein sequence ID" value="ETJ33011.1"/>
    <property type="molecule type" value="Genomic_DNA"/>
</dbReference>
<organism evidence="1">
    <name type="scientific">human gut metagenome</name>
    <dbReference type="NCBI Taxonomy" id="408170"/>
    <lineage>
        <taxon>unclassified sequences</taxon>
        <taxon>metagenomes</taxon>
        <taxon>organismal metagenomes</taxon>
    </lineage>
</organism>
<name>W1XSA4_9ZZZZ</name>